<dbReference type="HOGENOM" id="CLU_881129_0_0_1"/>
<organism evidence="1 2">
    <name type="scientific">Theobroma cacao</name>
    <name type="common">Cacao</name>
    <name type="synonym">Cocoa</name>
    <dbReference type="NCBI Taxonomy" id="3641"/>
    <lineage>
        <taxon>Eukaryota</taxon>
        <taxon>Viridiplantae</taxon>
        <taxon>Streptophyta</taxon>
        <taxon>Embryophyta</taxon>
        <taxon>Tracheophyta</taxon>
        <taxon>Spermatophyta</taxon>
        <taxon>Magnoliopsida</taxon>
        <taxon>eudicotyledons</taxon>
        <taxon>Gunneridae</taxon>
        <taxon>Pentapetalae</taxon>
        <taxon>rosids</taxon>
        <taxon>malvids</taxon>
        <taxon>Malvales</taxon>
        <taxon>Malvaceae</taxon>
        <taxon>Byttnerioideae</taxon>
        <taxon>Theobroma</taxon>
    </lineage>
</organism>
<keyword evidence="2" id="KW-1185">Reference proteome</keyword>
<dbReference type="PANTHER" id="PTHR11439:SF502">
    <property type="entry name" value="SECRETED RXLR EFFECTOR PROTEIN 161-LIKE"/>
    <property type="match status" value="1"/>
</dbReference>
<dbReference type="EMBL" id="CM001885">
    <property type="protein sequence ID" value="EOY13913.1"/>
    <property type="molecule type" value="Genomic_DNA"/>
</dbReference>
<dbReference type="PANTHER" id="PTHR11439">
    <property type="entry name" value="GAG-POL-RELATED RETROTRANSPOSON"/>
    <property type="match status" value="1"/>
</dbReference>
<sequence length="316" mass="36354">MRTLQDIYNRCNAAIVEPTTYIKANENDEWKKAKNTETEMIKKNGTWLLVDRPANQKVIGVKKTKFASLLKLFYKLKQAPRASYERIDNYQVRKGPDSYVLNDFKMQMKLEFNMTDLGEMSYFLNTEFIQSPKFIYIHQSKELLKRFNAEACKMVDTPLVSNAKFYCNDEAPTAISTTYKCLIRSLLYLTASKLDIMYFASVLSRHMQAPSEIHFFAVKRVLRYIKGTTGYGLKFSKNESKELVGCCDSDWAKCLDDSKNTSGFCFSFGSVAFSWNFKKQDLPEEKTTIKQWLGDGGGVASSFNKLCTNIIKLRTE</sequence>
<dbReference type="Gramene" id="EOY13913">
    <property type="protein sequence ID" value="EOY13913"/>
    <property type="gene ID" value="TCM_032670"/>
</dbReference>
<protein>
    <submittedName>
        <fullName evidence="1">DNA/RNA polymerases superfamily protein</fullName>
    </submittedName>
</protein>
<dbReference type="OMA" id="MKLEFNM"/>
<dbReference type="Proteomes" id="UP000026915">
    <property type="component" value="Chromosome 7"/>
</dbReference>
<evidence type="ECO:0000313" key="2">
    <source>
        <dbReference type="Proteomes" id="UP000026915"/>
    </source>
</evidence>
<dbReference type="eggNOG" id="KOG0017">
    <property type="taxonomic scope" value="Eukaryota"/>
</dbReference>
<dbReference type="InParanoid" id="A0A061FAH7"/>
<gene>
    <name evidence="1" type="ORF">TCM_032670</name>
</gene>
<name>A0A061FAH7_THECC</name>
<evidence type="ECO:0000313" key="1">
    <source>
        <dbReference type="EMBL" id="EOY13913.1"/>
    </source>
</evidence>
<dbReference type="STRING" id="3641.A0A061FAH7"/>
<accession>A0A061FAH7</accession>
<dbReference type="AlphaFoldDB" id="A0A061FAH7"/>
<proteinExistence type="predicted"/>
<reference evidence="1 2" key="1">
    <citation type="journal article" date="2013" name="Genome Biol.">
        <title>The genome sequence of the most widely cultivated cacao type and its use to identify candidate genes regulating pod color.</title>
        <authorList>
            <person name="Motamayor J.C."/>
            <person name="Mockaitis K."/>
            <person name="Schmutz J."/>
            <person name="Haiminen N."/>
            <person name="Iii D.L."/>
            <person name="Cornejo O."/>
            <person name="Findley S.D."/>
            <person name="Zheng P."/>
            <person name="Utro F."/>
            <person name="Royaert S."/>
            <person name="Saski C."/>
            <person name="Jenkins J."/>
            <person name="Podicheti R."/>
            <person name="Zhao M."/>
            <person name="Scheffler B.E."/>
            <person name="Stack J.C."/>
            <person name="Feltus F.A."/>
            <person name="Mustiga G.M."/>
            <person name="Amores F."/>
            <person name="Phillips W."/>
            <person name="Marelli J.P."/>
            <person name="May G.D."/>
            <person name="Shapiro H."/>
            <person name="Ma J."/>
            <person name="Bustamante C.D."/>
            <person name="Schnell R.J."/>
            <person name="Main D."/>
            <person name="Gilbert D."/>
            <person name="Parida L."/>
            <person name="Kuhn D.N."/>
        </authorList>
    </citation>
    <scope>NUCLEOTIDE SEQUENCE [LARGE SCALE GENOMIC DNA]</scope>
    <source>
        <strain evidence="2">cv. Matina 1-6</strain>
    </source>
</reference>